<evidence type="ECO:0000313" key="4">
    <source>
        <dbReference type="Proteomes" id="UP000807469"/>
    </source>
</evidence>
<evidence type="ECO:0000259" key="1">
    <source>
        <dbReference type="Pfam" id="PF03070"/>
    </source>
</evidence>
<sequence length="557" mass="60513">MHLDGPVVLTIAGSDPSGGAGIQADLKTFAARGCYGTSAMTALTAQNTTGVQGVFPIPPEFVQKQVTSVMDDLDVRAIKTGMLFDAENAKAVATVLKARFESSASESRNIPVVCDPVCVSTSGHSLLYPDAVKAIISDLFPISTVITPNKSEAELLLSHLGHNYSITNLEDMISGASQLCAVGCQAVLVKGGHLQSAMAEIIATQQKHPDVKVIKHGVPENNMEILLVAAPNYDEIQFVVDVLYEQGGSVTMFIRPRIESTSTHGTGCTLSSAIASELAKGISLVQAVDNATIYTHHGIQTATAIGAGHGPLNHFHGWVPLLVPRPTPVNPYPFTQMLIKSAAKEWKEYVEHDFVKLAGKGTLDRACFIHFIKQDYLYLKYYARAYSLLAAKSASFEQIENATKTILNVLHEVGNHKAFCAKFGITEEELENTPESTATTAYGAYIMDTGLQGDTTKLMMALMACLLGYGEVGLWLKKQSTLPNTWVKLDGNPYRHWIDEYGGEMYQEAVRLGLETIEACAAADTPSETRLNEWKTVWAKCTKLEKGFWSMAMELKD</sequence>
<dbReference type="PANTHER" id="PTHR20858">
    <property type="entry name" value="PHOSPHOMETHYLPYRIMIDINE KINASE"/>
    <property type="match status" value="1"/>
</dbReference>
<reference evidence="3" key="1">
    <citation type="submission" date="2020-11" db="EMBL/GenBank/DDBJ databases">
        <authorList>
            <consortium name="DOE Joint Genome Institute"/>
            <person name="Ahrendt S."/>
            <person name="Riley R."/>
            <person name="Andreopoulos W."/>
            <person name="Labutti K."/>
            <person name="Pangilinan J."/>
            <person name="Ruiz-Duenas F.J."/>
            <person name="Barrasa J.M."/>
            <person name="Sanchez-Garcia M."/>
            <person name="Camarero S."/>
            <person name="Miyauchi S."/>
            <person name="Serrano A."/>
            <person name="Linde D."/>
            <person name="Babiker R."/>
            <person name="Drula E."/>
            <person name="Ayuso-Fernandez I."/>
            <person name="Pacheco R."/>
            <person name="Padilla G."/>
            <person name="Ferreira P."/>
            <person name="Barriuso J."/>
            <person name="Kellner H."/>
            <person name="Castanera R."/>
            <person name="Alfaro M."/>
            <person name="Ramirez L."/>
            <person name="Pisabarro A.G."/>
            <person name="Kuo A."/>
            <person name="Tritt A."/>
            <person name="Lipzen A."/>
            <person name="He G."/>
            <person name="Yan M."/>
            <person name="Ng V."/>
            <person name="Cullen D."/>
            <person name="Martin F."/>
            <person name="Rosso M.-N."/>
            <person name="Henrissat B."/>
            <person name="Hibbett D."/>
            <person name="Martinez A.T."/>
            <person name="Grigoriev I.V."/>
        </authorList>
    </citation>
    <scope>NUCLEOTIDE SEQUENCE</scope>
    <source>
        <strain evidence="3">CIRM-BRFM 674</strain>
    </source>
</reference>
<dbReference type="Gene3D" id="1.20.910.10">
    <property type="entry name" value="Heme oxygenase-like"/>
    <property type="match status" value="1"/>
</dbReference>
<dbReference type="PANTHER" id="PTHR20858:SF17">
    <property type="entry name" value="HYDROXYMETHYLPYRIMIDINE_PHOSPHOMETHYLPYRIMIDINE KINASE THI20-RELATED"/>
    <property type="match status" value="1"/>
</dbReference>
<proteinExistence type="predicted"/>
<dbReference type="GO" id="GO:0050334">
    <property type="term" value="F:thiaminase activity"/>
    <property type="evidence" value="ECO:0007669"/>
    <property type="project" value="InterPro"/>
</dbReference>
<dbReference type="SUPFAM" id="SSF48613">
    <property type="entry name" value="Heme oxygenase-like"/>
    <property type="match status" value="1"/>
</dbReference>
<evidence type="ECO:0000259" key="2">
    <source>
        <dbReference type="Pfam" id="PF08543"/>
    </source>
</evidence>
<dbReference type="OrthoDB" id="10028886at2759"/>
<dbReference type="Pfam" id="PF08543">
    <property type="entry name" value="Phos_pyr_kin"/>
    <property type="match status" value="1"/>
</dbReference>
<comment type="caution">
    <text evidence="3">The sequence shown here is derived from an EMBL/GenBank/DDBJ whole genome shotgun (WGS) entry which is preliminary data.</text>
</comment>
<gene>
    <name evidence="3" type="ORF">BDN70DRAFT_832112</name>
</gene>
<dbReference type="EMBL" id="MU155187">
    <property type="protein sequence ID" value="KAF9480896.1"/>
    <property type="molecule type" value="Genomic_DNA"/>
</dbReference>
<name>A0A9P5Z4V5_9AGAR</name>
<dbReference type="GO" id="GO:0008902">
    <property type="term" value="F:hydroxymethylpyrimidine kinase activity"/>
    <property type="evidence" value="ECO:0007669"/>
    <property type="project" value="TreeGrafter"/>
</dbReference>
<accession>A0A9P5Z4V5</accession>
<feature type="domain" description="Thiaminase-2/PQQC" evidence="1">
    <location>
        <begin position="342"/>
        <end position="554"/>
    </location>
</feature>
<dbReference type="SUPFAM" id="SSF53613">
    <property type="entry name" value="Ribokinase-like"/>
    <property type="match status" value="1"/>
</dbReference>
<dbReference type="InterPro" id="IPR004305">
    <property type="entry name" value="Thiaminase-2/PQQC"/>
</dbReference>
<feature type="domain" description="Pyridoxamine kinase/Phosphomethylpyrimidine kinase" evidence="2">
    <location>
        <begin position="15"/>
        <end position="313"/>
    </location>
</feature>
<dbReference type="AlphaFoldDB" id="A0A9P5Z4V5"/>
<dbReference type="CDD" id="cd19367">
    <property type="entry name" value="TenA_C_ScTHI20-like"/>
    <property type="match status" value="1"/>
</dbReference>
<dbReference type="Gene3D" id="3.40.1190.20">
    <property type="match status" value="1"/>
</dbReference>
<protein>
    <recommendedName>
        <fullName evidence="5">Phosphomethylpyrimidine kinase</fullName>
    </recommendedName>
</protein>
<dbReference type="CDD" id="cd01169">
    <property type="entry name" value="HMPP_kinase"/>
    <property type="match status" value="1"/>
</dbReference>
<keyword evidence="4" id="KW-1185">Reference proteome</keyword>
<dbReference type="GO" id="GO:0005829">
    <property type="term" value="C:cytosol"/>
    <property type="evidence" value="ECO:0007669"/>
    <property type="project" value="TreeGrafter"/>
</dbReference>
<evidence type="ECO:0008006" key="5">
    <source>
        <dbReference type="Google" id="ProtNLM"/>
    </source>
</evidence>
<dbReference type="GO" id="GO:0008972">
    <property type="term" value="F:phosphomethylpyrimidine kinase activity"/>
    <property type="evidence" value="ECO:0007669"/>
    <property type="project" value="InterPro"/>
</dbReference>
<dbReference type="InterPro" id="IPR029056">
    <property type="entry name" value="Ribokinase-like"/>
</dbReference>
<dbReference type="Pfam" id="PF03070">
    <property type="entry name" value="TENA_THI-4"/>
    <property type="match status" value="1"/>
</dbReference>
<dbReference type="NCBIfam" id="TIGR04306">
    <property type="entry name" value="salvage_TenA"/>
    <property type="match status" value="1"/>
</dbReference>
<evidence type="ECO:0000313" key="3">
    <source>
        <dbReference type="EMBL" id="KAF9480896.1"/>
    </source>
</evidence>
<dbReference type="InterPro" id="IPR013749">
    <property type="entry name" value="PM/HMP-P_kinase-1"/>
</dbReference>
<dbReference type="Proteomes" id="UP000807469">
    <property type="component" value="Unassembled WGS sequence"/>
</dbReference>
<dbReference type="NCBIfam" id="TIGR00097">
    <property type="entry name" value="HMP-P_kinase"/>
    <property type="match status" value="1"/>
</dbReference>
<dbReference type="InterPro" id="IPR016084">
    <property type="entry name" value="Haem_Oase-like_multi-hlx"/>
</dbReference>
<dbReference type="GO" id="GO:0009228">
    <property type="term" value="P:thiamine biosynthetic process"/>
    <property type="evidence" value="ECO:0007669"/>
    <property type="project" value="InterPro"/>
</dbReference>
<dbReference type="InterPro" id="IPR027574">
    <property type="entry name" value="Thiaminase_II"/>
</dbReference>
<dbReference type="InterPro" id="IPR004399">
    <property type="entry name" value="HMP/HMP-P_kinase_dom"/>
</dbReference>
<organism evidence="3 4">
    <name type="scientific">Pholiota conissans</name>
    <dbReference type="NCBI Taxonomy" id="109636"/>
    <lineage>
        <taxon>Eukaryota</taxon>
        <taxon>Fungi</taxon>
        <taxon>Dikarya</taxon>
        <taxon>Basidiomycota</taxon>
        <taxon>Agaricomycotina</taxon>
        <taxon>Agaricomycetes</taxon>
        <taxon>Agaricomycetidae</taxon>
        <taxon>Agaricales</taxon>
        <taxon>Agaricineae</taxon>
        <taxon>Strophariaceae</taxon>
        <taxon>Pholiota</taxon>
    </lineage>
</organism>